<comment type="caution">
    <text evidence="2">The sequence shown here is derived from an EMBL/GenBank/DDBJ whole genome shotgun (WGS) entry which is preliminary data.</text>
</comment>
<gene>
    <name evidence="2" type="ORF">ACFO0C_17390</name>
</gene>
<evidence type="ECO:0000256" key="1">
    <source>
        <dbReference type="SAM" id="MobiDB-lite"/>
    </source>
</evidence>
<sequence>MTIGHWQAEASAALQTADQAMRGQSATAAEAYAVIDARSRVYGQLARGVEQLAGGRPVAEVPSRETAALLMDRSGQSLTRLYVGLRLAMTDGRYPPLPADPGAVAVALRRAADAIGVAGDILATHLPSRGRRASPEGRAIRSGGGVAAALGDIARLTRLALEVDARLVDWLDDRSPAAAETYRPVLEAAWWTTQGRLADAAGDLVAGAAGQPRLLDELEMSRQPLDPVPTVETAAEAIAAVTAARDWLWQHRDQTVVEHLRLATRLGLEVHVALAVGAENTAPTPELTQWRAAAVAAAQLRGTPAAFTARDATAELAEALRWVHGNGPVGAVRDPSRVPELARLAERLPGLANTLYAGLRDAVQRGDVFVPGEAVLVRPRGALVYRAVQQWRPGVAADDEVRAVGQILMRLSGPVAGAAVAAAGFPAPTRTAQTSTRAVKPAGGVPAARRGTAGPVKDDGDRAR</sequence>
<accession>A0ABV8IUZ7</accession>
<dbReference type="EMBL" id="JBHSBL010000016">
    <property type="protein sequence ID" value="MFC4066714.1"/>
    <property type="molecule type" value="Genomic_DNA"/>
</dbReference>
<feature type="region of interest" description="Disordered" evidence="1">
    <location>
        <begin position="429"/>
        <end position="464"/>
    </location>
</feature>
<dbReference type="RefSeq" id="WP_378067687.1">
    <property type="nucleotide sequence ID" value="NZ_JBHSBL010000016.1"/>
</dbReference>
<name>A0ABV8IUZ7_9ACTN</name>
<keyword evidence="3" id="KW-1185">Reference proteome</keyword>
<protein>
    <submittedName>
        <fullName evidence="2">Uncharacterized protein</fullName>
    </submittedName>
</protein>
<organism evidence="2 3">
    <name type="scientific">Actinoplanes subglobosus</name>
    <dbReference type="NCBI Taxonomy" id="1547892"/>
    <lineage>
        <taxon>Bacteria</taxon>
        <taxon>Bacillati</taxon>
        <taxon>Actinomycetota</taxon>
        <taxon>Actinomycetes</taxon>
        <taxon>Micromonosporales</taxon>
        <taxon>Micromonosporaceae</taxon>
        <taxon>Actinoplanes</taxon>
    </lineage>
</organism>
<proteinExistence type="predicted"/>
<evidence type="ECO:0000313" key="2">
    <source>
        <dbReference type="EMBL" id="MFC4066714.1"/>
    </source>
</evidence>
<dbReference type="Proteomes" id="UP001595867">
    <property type="component" value="Unassembled WGS sequence"/>
</dbReference>
<reference evidence="3" key="1">
    <citation type="journal article" date="2019" name="Int. J. Syst. Evol. Microbiol.">
        <title>The Global Catalogue of Microorganisms (GCM) 10K type strain sequencing project: providing services to taxonomists for standard genome sequencing and annotation.</title>
        <authorList>
            <consortium name="The Broad Institute Genomics Platform"/>
            <consortium name="The Broad Institute Genome Sequencing Center for Infectious Disease"/>
            <person name="Wu L."/>
            <person name="Ma J."/>
        </authorList>
    </citation>
    <scope>NUCLEOTIDE SEQUENCE [LARGE SCALE GENOMIC DNA]</scope>
    <source>
        <strain evidence="3">TBRC 5832</strain>
    </source>
</reference>
<evidence type="ECO:0000313" key="3">
    <source>
        <dbReference type="Proteomes" id="UP001595867"/>
    </source>
</evidence>